<dbReference type="STRING" id="913024.SAMN05421741_11810"/>
<sequence length="154" mass="18279">MKSPKNIVCLQLDFNVDIESEHISNINIISINLEDFNKRFDTDFILNYSVDDYSFSPLEDDSNELLIWFLEGIPELLSFAYSPTMTSYEDLELYLSNRKKELKYAHSKEMFENFRKRYIDYAPLGFLEKPDYDYIKAKLTDLILDKQNQINDTI</sequence>
<evidence type="ECO:0000313" key="2">
    <source>
        <dbReference type="Proteomes" id="UP000199036"/>
    </source>
</evidence>
<keyword evidence="2" id="KW-1185">Reference proteome</keyword>
<protein>
    <submittedName>
        <fullName evidence="1">Uncharacterized protein</fullName>
    </submittedName>
</protein>
<dbReference type="Proteomes" id="UP000199036">
    <property type="component" value="Unassembled WGS sequence"/>
</dbReference>
<evidence type="ECO:0000313" key="1">
    <source>
        <dbReference type="EMBL" id="SFO04376.1"/>
    </source>
</evidence>
<name>A0A1I5DYV7_9FLAO</name>
<dbReference type="RefSeq" id="WP_091524558.1">
    <property type="nucleotide sequence ID" value="NZ_FOVI01000018.1"/>
</dbReference>
<gene>
    <name evidence="1" type="ORF">SAMN05421741_11810</name>
</gene>
<accession>A0A1I5DYV7</accession>
<dbReference type="EMBL" id="FOVI01000018">
    <property type="protein sequence ID" value="SFO04376.1"/>
    <property type="molecule type" value="Genomic_DNA"/>
</dbReference>
<organism evidence="1 2">
    <name type="scientific">Paenimyroides ummariense</name>
    <dbReference type="NCBI Taxonomy" id="913024"/>
    <lineage>
        <taxon>Bacteria</taxon>
        <taxon>Pseudomonadati</taxon>
        <taxon>Bacteroidota</taxon>
        <taxon>Flavobacteriia</taxon>
        <taxon>Flavobacteriales</taxon>
        <taxon>Flavobacteriaceae</taxon>
        <taxon>Paenimyroides</taxon>
    </lineage>
</organism>
<dbReference type="OrthoDB" id="1347131at2"/>
<reference evidence="2" key="1">
    <citation type="submission" date="2016-10" db="EMBL/GenBank/DDBJ databases">
        <authorList>
            <person name="Varghese N."/>
            <person name="Submissions S."/>
        </authorList>
    </citation>
    <scope>NUCLEOTIDE SEQUENCE [LARGE SCALE GENOMIC DNA]</scope>
    <source>
        <strain evidence="2">DS-12</strain>
    </source>
</reference>
<dbReference type="AlphaFoldDB" id="A0A1I5DYV7"/>
<proteinExistence type="predicted"/>